<dbReference type="Proteomes" id="UP000325440">
    <property type="component" value="Unassembled WGS sequence"/>
</dbReference>
<dbReference type="GO" id="GO:0043022">
    <property type="term" value="F:ribosome binding"/>
    <property type="evidence" value="ECO:0007669"/>
    <property type="project" value="InterPro"/>
</dbReference>
<evidence type="ECO:0000256" key="1">
    <source>
        <dbReference type="ARBA" id="ARBA00004434"/>
    </source>
</evidence>
<dbReference type="GO" id="GO:0005743">
    <property type="term" value="C:mitochondrial inner membrane"/>
    <property type="evidence" value="ECO:0007669"/>
    <property type="project" value="UniProtKB-SubCell"/>
</dbReference>
<dbReference type="OrthoDB" id="73691at2759"/>
<evidence type="ECO:0000259" key="8">
    <source>
        <dbReference type="PROSITE" id="PS51758"/>
    </source>
</evidence>
<dbReference type="PANTHER" id="PTHR14009">
    <property type="entry name" value="LEUCINE ZIPPER-EF-HAND CONTAINING TRANSMEMBRANE PROTEIN"/>
    <property type="match status" value="1"/>
</dbReference>
<protein>
    <submittedName>
        <fullName evidence="9">LETM1-like,Letm1 ribosome-binding domain</fullName>
    </submittedName>
</protein>
<dbReference type="InterPro" id="IPR044202">
    <property type="entry name" value="LETM1/MDM38-like"/>
</dbReference>
<keyword evidence="5 7" id="KW-0496">Mitochondrion</keyword>
<keyword evidence="6" id="KW-0472">Membrane</keyword>
<evidence type="ECO:0000313" key="10">
    <source>
        <dbReference type="Proteomes" id="UP000325440"/>
    </source>
</evidence>
<keyword evidence="4" id="KW-1133">Transmembrane helix</keyword>
<dbReference type="InterPro" id="IPR033122">
    <property type="entry name" value="LETM1-like_RBD"/>
</dbReference>
<evidence type="ECO:0000256" key="3">
    <source>
        <dbReference type="ARBA" id="ARBA00022792"/>
    </source>
</evidence>
<name>A0A5E4NFN9_9HEMI</name>
<evidence type="ECO:0000313" key="9">
    <source>
        <dbReference type="EMBL" id="VVC41977.1"/>
    </source>
</evidence>
<comment type="subcellular location">
    <subcellularLocation>
        <location evidence="1">Mitochondrion inner membrane</location>
        <topology evidence="1">Single-pass membrane protein</topology>
    </subcellularLocation>
</comment>
<dbReference type="AlphaFoldDB" id="A0A5E4NFN9"/>
<dbReference type="EMBL" id="CABPRJ010001933">
    <property type="protein sequence ID" value="VVC41977.1"/>
    <property type="molecule type" value="Genomic_DNA"/>
</dbReference>
<accession>A0A5E4NFN9</accession>
<evidence type="ECO:0000256" key="7">
    <source>
        <dbReference type="PROSITE-ProRule" id="PRU01094"/>
    </source>
</evidence>
<keyword evidence="2" id="KW-0812">Transmembrane</keyword>
<keyword evidence="10" id="KW-1185">Reference proteome</keyword>
<gene>
    <name evidence="9" type="ORF">CINCED_3A000276</name>
</gene>
<dbReference type="PANTHER" id="PTHR14009:SF13">
    <property type="entry name" value="LETM1 DOMAIN-CONTAINING PROTEIN 1"/>
    <property type="match status" value="1"/>
</dbReference>
<dbReference type="PROSITE" id="PS51758">
    <property type="entry name" value="LETM1_RBD"/>
    <property type="match status" value="1"/>
</dbReference>
<organism evidence="9 10">
    <name type="scientific">Cinara cedri</name>
    <dbReference type="NCBI Taxonomy" id="506608"/>
    <lineage>
        <taxon>Eukaryota</taxon>
        <taxon>Metazoa</taxon>
        <taxon>Ecdysozoa</taxon>
        <taxon>Arthropoda</taxon>
        <taxon>Hexapoda</taxon>
        <taxon>Insecta</taxon>
        <taxon>Pterygota</taxon>
        <taxon>Neoptera</taxon>
        <taxon>Paraneoptera</taxon>
        <taxon>Hemiptera</taxon>
        <taxon>Sternorrhyncha</taxon>
        <taxon>Aphidomorpha</taxon>
        <taxon>Aphidoidea</taxon>
        <taxon>Aphididae</taxon>
        <taxon>Lachninae</taxon>
        <taxon>Cinara</taxon>
    </lineage>
</organism>
<feature type="domain" description="Letm1 RBD" evidence="8">
    <location>
        <begin position="207"/>
        <end position="406"/>
    </location>
</feature>
<keyword evidence="3" id="KW-0999">Mitochondrion inner membrane</keyword>
<dbReference type="GO" id="GO:0030003">
    <property type="term" value="P:intracellular monoatomic cation homeostasis"/>
    <property type="evidence" value="ECO:0007669"/>
    <property type="project" value="TreeGrafter"/>
</dbReference>
<dbReference type="Pfam" id="PF07766">
    <property type="entry name" value="LETM1_RBD"/>
    <property type="match status" value="1"/>
</dbReference>
<reference evidence="9 10" key="1">
    <citation type="submission" date="2019-08" db="EMBL/GenBank/DDBJ databases">
        <authorList>
            <person name="Alioto T."/>
            <person name="Alioto T."/>
            <person name="Gomez Garrido J."/>
        </authorList>
    </citation>
    <scope>NUCLEOTIDE SEQUENCE [LARGE SCALE GENOMIC DNA]</scope>
</reference>
<evidence type="ECO:0000256" key="2">
    <source>
        <dbReference type="ARBA" id="ARBA00022692"/>
    </source>
</evidence>
<evidence type="ECO:0000256" key="6">
    <source>
        <dbReference type="ARBA" id="ARBA00023136"/>
    </source>
</evidence>
<sequence>MLPSDWAMKFIIGTSRCYAVKNCRLLNFENSTYKNHRFFRNAVVLQLPNKETLKTDTKLPVVPPYISAKNVHNVNQSLSNEKKKDSSPNNVKQINTLNERKMNDPKILDDSTFTLRLINRIQHLSPSTAKYARLSIFGCKYLYKDIIVLLSAYKKSFFTDLSALTYAELELKYRLPLQLVRLTPILLCWPVPFTNFLLFPLAFMLPKYLLSEHFWTDEQLKEFWTKDLQNNFEHNVRVFEHLSLMAEECSDEMLLKWFRVIECLGAGGISPVDDIIQAIPVFTMYPYHFSTLPRQHITVLLKMYNMHRGWRRRVRLKKLAHFIQFMDKAIESEGGPNKLNDKQLQWACLFRGLNPFSSSRETLVLYIEDWIKISSKIDYDSLSCILHCQVLLALNRSENNMFRKTE</sequence>
<proteinExistence type="predicted"/>
<evidence type="ECO:0000256" key="4">
    <source>
        <dbReference type="ARBA" id="ARBA00022989"/>
    </source>
</evidence>
<evidence type="ECO:0000256" key="5">
    <source>
        <dbReference type="ARBA" id="ARBA00023128"/>
    </source>
</evidence>